<organism evidence="2 3">
    <name type="scientific">Aestuariibaculum sediminum</name>
    <dbReference type="NCBI Taxonomy" id="2770637"/>
    <lineage>
        <taxon>Bacteria</taxon>
        <taxon>Pseudomonadati</taxon>
        <taxon>Bacteroidota</taxon>
        <taxon>Flavobacteriia</taxon>
        <taxon>Flavobacteriales</taxon>
        <taxon>Flavobacteriaceae</taxon>
    </lineage>
</organism>
<feature type="transmembrane region" description="Helical" evidence="1">
    <location>
        <begin position="41"/>
        <end position="69"/>
    </location>
</feature>
<proteinExistence type="predicted"/>
<feature type="transmembrane region" description="Helical" evidence="1">
    <location>
        <begin position="76"/>
        <end position="93"/>
    </location>
</feature>
<accession>A0A8J6QA59</accession>
<evidence type="ECO:0000313" key="3">
    <source>
        <dbReference type="Proteomes" id="UP000600588"/>
    </source>
</evidence>
<sequence length="146" mass="16705">MKIKKFLLTVSVVVYLISLSQKTFCTPNGCGYFAGILNLISGWIGVFMGNFPAFPWLANPLLFLSWYLFKKQKTNWSFLLSVISFILMLSFLLVDEIIHKGGSIVSRVLSYQIGYWLWVLSSLIMLTANLMVYKTSIKLNKLVARY</sequence>
<reference evidence="2 3" key="1">
    <citation type="submission" date="2020-09" db="EMBL/GenBank/DDBJ databases">
        <title>TT11 complete genome.</title>
        <authorList>
            <person name="Wu Z."/>
        </authorList>
    </citation>
    <scope>NUCLEOTIDE SEQUENCE [LARGE SCALE GENOMIC DNA]</scope>
    <source>
        <strain evidence="2 3">TT11</strain>
    </source>
</reference>
<protein>
    <submittedName>
        <fullName evidence="2">Uncharacterized protein</fullName>
    </submittedName>
</protein>
<dbReference type="Proteomes" id="UP000600588">
    <property type="component" value="Unassembled WGS sequence"/>
</dbReference>
<gene>
    <name evidence="2" type="ORF">ICJ83_05545</name>
</gene>
<keyword evidence="1" id="KW-1133">Transmembrane helix</keyword>
<dbReference type="EMBL" id="JACVXB010000002">
    <property type="protein sequence ID" value="MBD0831591.1"/>
    <property type="molecule type" value="Genomic_DNA"/>
</dbReference>
<keyword evidence="1" id="KW-0812">Transmembrane</keyword>
<dbReference type="AlphaFoldDB" id="A0A8J6QA59"/>
<keyword evidence="1" id="KW-0472">Membrane</keyword>
<keyword evidence="3" id="KW-1185">Reference proteome</keyword>
<evidence type="ECO:0000256" key="1">
    <source>
        <dbReference type="SAM" id="Phobius"/>
    </source>
</evidence>
<name>A0A8J6QA59_9FLAO</name>
<comment type="caution">
    <text evidence="2">The sequence shown here is derived from an EMBL/GenBank/DDBJ whole genome shotgun (WGS) entry which is preliminary data.</text>
</comment>
<feature type="transmembrane region" description="Helical" evidence="1">
    <location>
        <begin position="113"/>
        <end position="132"/>
    </location>
</feature>
<dbReference type="RefSeq" id="WP_188229385.1">
    <property type="nucleotide sequence ID" value="NZ_JACVXB010000002.1"/>
</dbReference>
<evidence type="ECO:0000313" key="2">
    <source>
        <dbReference type="EMBL" id="MBD0831591.1"/>
    </source>
</evidence>